<protein>
    <submittedName>
        <fullName evidence="1">Sporulation protein YunB</fullName>
    </submittedName>
</protein>
<dbReference type="AlphaFoldDB" id="A0A3T0D3Y0"/>
<gene>
    <name evidence="1" type="primary">yunB</name>
    <name evidence="1" type="ORF">ELD05_01400</name>
</gene>
<proteinExistence type="predicted"/>
<dbReference type="Pfam" id="PF09560">
    <property type="entry name" value="Spore_YunB"/>
    <property type="match status" value="1"/>
</dbReference>
<sequence>MRLYGYKKRRRQKVALLLAFLISSLIIFAIIISNWLENMLIDAFEDKAKLKIVEIANASVLQILQDQKVDYDDIVKFEKSKDTSFIKIDTISLNKIISNWVLMINKRINKLTPVEVEFKLGYLFKNIFLNQFGPTLKGNVLYVSAVSYDWQSEFKSAGINQTVHRVYLNLNFEGHMLFLKKKGTLKVPQRVLIAENVYIGEVPKVYIGK</sequence>
<evidence type="ECO:0000313" key="2">
    <source>
        <dbReference type="Proteomes" id="UP000282930"/>
    </source>
</evidence>
<dbReference type="Proteomes" id="UP000282930">
    <property type="component" value="Chromosome"/>
</dbReference>
<reference evidence="1 2" key="1">
    <citation type="submission" date="2018-12" db="EMBL/GenBank/DDBJ databases">
        <title>Genome sequence from the cellulolytic species, Caldicellulosiruptor changbaiensis.</title>
        <authorList>
            <person name="Blumer-Schuette S.E."/>
            <person name="Mendoza C."/>
        </authorList>
    </citation>
    <scope>NUCLEOTIDE SEQUENCE [LARGE SCALE GENOMIC DNA]</scope>
    <source>
        <strain evidence="1 2">CBS-Z</strain>
    </source>
</reference>
<name>A0A3T0D3Y0_9FIRM</name>
<dbReference type="EMBL" id="CP034791">
    <property type="protein sequence ID" value="AZT89443.1"/>
    <property type="molecule type" value="Genomic_DNA"/>
</dbReference>
<evidence type="ECO:0000313" key="1">
    <source>
        <dbReference type="EMBL" id="AZT89443.1"/>
    </source>
</evidence>
<dbReference type="InterPro" id="IPR014197">
    <property type="entry name" value="Sporulation_prot_YunB"/>
</dbReference>
<accession>A0A3T0D3Y0</accession>
<dbReference type="RefSeq" id="WP_127351071.1">
    <property type="nucleotide sequence ID" value="NZ_CP034791.1"/>
</dbReference>
<organism evidence="1 2">
    <name type="scientific">Caldicellulosiruptor changbaiensis</name>
    <dbReference type="NCBI Taxonomy" id="1222016"/>
    <lineage>
        <taxon>Bacteria</taxon>
        <taxon>Bacillati</taxon>
        <taxon>Bacillota</taxon>
        <taxon>Bacillota incertae sedis</taxon>
        <taxon>Caldicellulosiruptorales</taxon>
        <taxon>Caldicellulosiruptoraceae</taxon>
        <taxon>Caldicellulosiruptor</taxon>
    </lineage>
</organism>
<dbReference type="NCBIfam" id="TIGR02832">
    <property type="entry name" value="spo_yunB"/>
    <property type="match status" value="1"/>
</dbReference>
<dbReference type="KEGG" id="ccha:ELD05_01400"/>
<keyword evidence="2" id="KW-1185">Reference proteome</keyword>